<proteinExistence type="inferred from homology"/>
<keyword evidence="3" id="KW-0479">Metal-binding</keyword>
<keyword evidence="8" id="KW-1185">Reference proteome</keyword>
<evidence type="ECO:0000256" key="3">
    <source>
        <dbReference type="ARBA" id="ARBA00022723"/>
    </source>
</evidence>
<dbReference type="PANTHER" id="PTHR12682">
    <property type="entry name" value="ARCHEASE"/>
    <property type="match status" value="1"/>
</dbReference>
<organism evidence="7 8">
    <name type="scientific">Elliptochloris bilobata</name>
    <dbReference type="NCBI Taxonomy" id="381761"/>
    <lineage>
        <taxon>Eukaryota</taxon>
        <taxon>Viridiplantae</taxon>
        <taxon>Chlorophyta</taxon>
        <taxon>core chlorophytes</taxon>
        <taxon>Trebouxiophyceae</taxon>
        <taxon>Trebouxiophyceae incertae sedis</taxon>
        <taxon>Elliptochloris clade</taxon>
        <taxon>Elliptochloris</taxon>
    </lineage>
</organism>
<evidence type="ECO:0000256" key="1">
    <source>
        <dbReference type="ARBA" id="ARBA00007963"/>
    </source>
</evidence>
<protein>
    <recommendedName>
        <fullName evidence="5">Protein archease-like</fullName>
    </recommendedName>
</protein>
<name>A0AAW1RH50_9CHLO</name>
<dbReference type="FunFam" id="3.55.10.10:FF:000002">
    <property type="entry name" value="Archease, putative"/>
    <property type="match status" value="1"/>
</dbReference>
<evidence type="ECO:0000259" key="6">
    <source>
        <dbReference type="Pfam" id="PF01951"/>
    </source>
</evidence>
<evidence type="ECO:0000256" key="2">
    <source>
        <dbReference type="ARBA" id="ARBA00022694"/>
    </source>
</evidence>
<dbReference type="Gene3D" id="3.55.10.10">
    <property type="entry name" value="Archease domain"/>
    <property type="match status" value="1"/>
</dbReference>
<dbReference type="PANTHER" id="PTHR12682:SF11">
    <property type="entry name" value="PROTEIN ARCHEASE"/>
    <property type="match status" value="1"/>
</dbReference>
<feature type="domain" description="Archease" evidence="6">
    <location>
        <begin position="39"/>
        <end position="181"/>
    </location>
</feature>
<dbReference type="GO" id="GO:0072669">
    <property type="term" value="C:tRNA-splicing ligase complex"/>
    <property type="evidence" value="ECO:0007669"/>
    <property type="project" value="TreeGrafter"/>
</dbReference>
<accession>A0AAW1RH50</accession>
<dbReference type="Pfam" id="PF01951">
    <property type="entry name" value="Archease"/>
    <property type="match status" value="1"/>
</dbReference>
<dbReference type="AlphaFoldDB" id="A0AAW1RH50"/>
<comment type="caution">
    <text evidence="7">The sequence shown here is derived from an EMBL/GenBank/DDBJ whole genome shotgun (WGS) entry which is preliminary data.</text>
</comment>
<dbReference type="Proteomes" id="UP001445335">
    <property type="component" value="Unassembled WGS sequence"/>
</dbReference>
<dbReference type="GO" id="GO:0046872">
    <property type="term" value="F:metal ion binding"/>
    <property type="evidence" value="ECO:0007669"/>
    <property type="project" value="UniProtKB-KW"/>
</dbReference>
<dbReference type="SUPFAM" id="SSF69819">
    <property type="entry name" value="MTH1598-like"/>
    <property type="match status" value="1"/>
</dbReference>
<comment type="similarity">
    <text evidence="1">Belongs to the archease family.</text>
</comment>
<keyword evidence="2" id="KW-0819">tRNA processing</keyword>
<evidence type="ECO:0000313" key="8">
    <source>
        <dbReference type="Proteomes" id="UP001445335"/>
    </source>
</evidence>
<dbReference type="InterPro" id="IPR023572">
    <property type="entry name" value="Archease_dom"/>
</dbReference>
<evidence type="ECO:0000256" key="5">
    <source>
        <dbReference type="ARBA" id="ARBA00071898"/>
    </source>
</evidence>
<dbReference type="InterPro" id="IPR002804">
    <property type="entry name" value="Archease"/>
</dbReference>
<dbReference type="EMBL" id="JALJOU010000040">
    <property type="protein sequence ID" value="KAK9832631.1"/>
    <property type="molecule type" value="Genomic_DNA"/>
</dbReference>
<reference evidence="7 8" key="1">
    <citation type="journal article" date="2024" name="Nat. Commun.">
        <title>Phylogenomics reveals the evolutionary origins of lichenization in chlorophyte algae.</title>
        <authorList>
            <person name="Puginier C."/>
            <person name="Libourel C."/>
            <person name="Otte J."/>
            <person name="Skaloud P."/>
            <person name="Haon M."/>
            <person name="Grisel S."/>
            <person name="Petersen M."/>
            <person name="Berrin J.G."/>
            <person name="Delaux P.M."/>
            <person name="Dal Grande F."/>
            <person name="Keller J."/>
        </authorList>
    </citation>
    <scope>NUCLEOTIDE SEQUENCE [LARGE SCALE GENOMIC DNA]</scope>
    <source>
        <strain evidence="7 8">SAG 245.80</strain>
    </source>
</reference>
<evidence type="ECO:0000313" key="7">
    <source>
        <dbReference type="EMBL" id="KAK9832631.1"/>
    </source>
</evidence>
<evidence type="ECO:0000256" key="4">
    <source>
        <dbReference type="ARBA" id="ARBA00022837"/>
    </source>
</evidence>
<keyword evidence="4" id="KW-0106">Calcium</keyword>
<sequence>MLCGWEPQGSQGAVEAAGSNLAGLKLAEYRSEAEKGCQYEYLDHTADIQLHAWGASLEEAFQNVALAMFNYMTPLEGIAVDESLTREFTVEDGAAHDLDTLLFAFLDELLFCFLTELFVCKELRVTRLMRGPLWTLSAVGRGERFDRSQHVSGTEVKAITYSAMQIRELPGDAEVFVIVDI</sequence>
<dbReference type="GO" id="GO:0006388">
    <property type="term" value="P:tRNA splicing, via endonucleolytic cleavage and ligation"/>
    <property type="evidence" value="ECO:0007669"/>
    <property type="project" value="TreeGrafter"/>
</dbReference>
<dbReference type="InterPro" id="IPR036820">
    <property type="entry name" value="Archease_dom_sf"/>
</dbReference>
<gene>
    <name evidence="7" type="ORF">WJX81_005651</name>
</gene>